<dbReference type="Gene3D" id="3.40.1350.10">
    <property type="match status" value="1"/>
</dbReference>
<keyword evidence="2" id="KW-0255">Endonuclease</keyword>
<evidence type="ECO:0000313" key="3">
    <source>
        <dbReference type="Proteomes" id="UP000306562"/>
    </source>
</evidence>
<keyword evidence="2" id="KW-0540">Nuclease</keyword>
<dbReference type="AlphaFoldDB" id="A0AAX3IG50"/>
<organism evidence="2 3">
    <name type="scientific">Pseudomonas synxantha</name>
    <dbReference type="NCBI Taxonomy" id="47883"/>
    <lineage>
        <taxon>Bacteria</taxon>
        <taxon>Pseudomonadati</taxon>
        <taxon>Pseudomonadota</taxon>
        <taxon>Gammaproteobacteria</taxon>
        <taxon>Pseudomonadales</taxon>
        <taxon>Pseudomonadaceae</taxon>
        <taxon>Pseudomonas</taxon>
    </lineage>
</organism>
<dbReference type="InterPro" id="IPR011335">
    <property type="entry name" value="Restrct_endonuc-II-like"/>
</dbReference>
<dbReference type="PANTHER" id="PTHR30015:SF7">
    <property type="entry name" value="TYPE IV METHYL-DIRECTED RESTRICTION ENZYME ECOKMRR"/>
    <property type="match status" value="1"/>
</dbReference>
<proteinExistence type="predicted"/>
<sequence>MSYQFYGRNIPKSISCINVEPFLDKLSEITENFTAIPEQFFKIWNAIWWIDVTSGFPEFKEKLAEYALLCQLPPDLEQYLDYDVSELTITQRFHVLVTLLESENVAETFEKYTEPESFKWYMASFNLHRNGDLSEDVLERMSKGFRDFCYEIGHFQTALQSIVPKRDSIIQVFSTQNIRYATGELNFDKILKVMKSQFGEPHKGYIAYKGVIIGRLLSQSSKVVVKPSSTAVGLSLEKAVFELYRVIGYAVSETSATGDFGIDILAQSNTEKIGIQCKNYAGTVGVEAVMQAHSGGHYYGCTRFIVYSASGFTPAALEMATKLKVELLIYKGA</sequence>
<dbReference type="GO" id="GO:0015666">
    <property type="term" value="F:restriction endodeoxyribonuclease activity"/>
    <property type="evidence" value="ECO:0007669"/>
    <property type="project" value="TreeGrafter"/>
</dbReference>
<dbReference type="SUPFAM" id="SSF52980">
    <property type="entry name" value="Restriction endonuclease-like"/>
    <property type="match status" value="1"/>
</dbReference>
<dbReference type="PANTHER" id="PTHR30015">
    <property type="entry name" value="MRR RESTRICTION SYSTEM PROTEIN"/>
    <property type="match status" value="1"/>
</dbReference>
<reference evidence="2 3" key="1">
    <citation type="submission" date="2019-05" db="EMBL/GenBank/DDBJ databases">
        <authorList>
            <consortium name="Pathogen Informatics"/>
        </authorList>
    </citation>
    <scope>NUCLEOTIDE SEQUENCE [LARGE SCALE GENOMIC DNA]</scope>
    <source>
        <strain evidence="2 3">NCTC10696</strain>
    </source>
</reference>
<keyword evidence="2" id="KW-0378">Hydrolase</keyword>
<dbReference type="InterPro" id="IPR052906">
    <property type="entry name" value="Type_IV_Methyl-Rstrct_Enzyme"/>
</dbReference>
<dbReference type="Proteomes" id="UP000306562">
    <property type="component" value="Chromosome"/>
</dbReference>
<feature type="domain" description="Restriction endonuclease type IV Mrr" evidence="1">
    <location>
        <begin position="235"/>
        <end position="328"/>
    </location>
</feature>
<protein>
    <submittedName>
        <fullName evidence="2">Restriction endonuclease</fullName>
    </submittedName>
</protein>
<dbReference type="EMBL" id="LR590482">
    <property type="protein sequence ID" value="VTR05052.1"/>
    <property type="molecule type" value="Genomic_DNA"/>
</dbReference>
<accession>A0AAX3IG50</accession>
<dbReference type="InterPro" id="IPR011856">
    <property type="entry name" value="tRNA_endonuc-like_dom_sf"/>
</dbReference>
<name>A0AAX3IG50_9PSED</name>
<dbReference type="GO" id="GO:0003677">
    <property type="term" value="F:DNA binding"/>
    <property type="evidence" value="ECO:0007669"/>
    <property type="project" value="InterPro"/>
</dbReference>
<dbReference type="GO" id="GO:0009307">
    <property type="term" value="P:DNA restriction-modification system"/>
    <property type="evidence" value="ECO:0007669"/>
    <property type="project" value="InterPro"/>
</dbReference>
<gene>
    <name evidence="2" type="ORF">NCTC10696_05399</name>
</gene>
<evidence type="ECO:0000313" key="2">
    <source>
        <dbReference type="EMBL" id="VTR05052.1"/>
    </source>
</evidence>
<evidence type="ECO:0000259" key="1">
    <source>
        <dbReference type="Pfam" id="PF04471"/>
    </source>
</evidence>
<dbReference type="RefSeq" id="WP_057025042.1">
    <property type="nucleotide sequence ID" value="NZ_CBCSGQ010000017.1"/>
</dbReference>
<dbReference type="Pfam" id="PF04471">
    <property type="entry name" value="Mrr_cat"/>
    <property type="match status" value="1"/>
</dbReference>
<dbReference type="InterPro" id="IPR007560">
    <property type="entry name" value="Restrct_endonuc_IV_Mrr"/>
</dbReference>